<reference evidence="8" key="2">
    <citation type="submission" date="2020-01" db="EMBL/GenBank/DDBJ databases">
        <authorList>
            <person name="Perkins V."/>
            <person name="Lessard M.-H."/>
            <person name="Dugat-Bony E."/>
            <person name="Frenette M."/>
            <person name="Labrie S."/>
        </authorList>
    </citation>
    <scope>NUCLEOTIDE SEQUENCE</scope>
    <source>
        <strain evidence="8">LMA-70</strain>
    </source>
</reference>
<feature type="transmembrane region" description="Helical" evidence="6">
    <location>
        <begin position="329"/>
        <end position="349"/>
    </location>
</feature>
<feature type="compositionally biased region" description="Polar residues" evidence="5">
    <location>
        <begin position="25"/>
        <end position="42"/>
    </location>
</feature>
<keyword evidence="4 6" id="KW-0472">Membrane</keyword>
<feature type="transmembrane region" description="Helical" evidence="6">
    <location>
        <begin position="444"/>
        <end position="464"/>
    </location>
</feature>
<comment type="caution">
    <text evidence="8">The sequence shown here is derived from an EMBL/GenBank/DDBJ whole genome shotgun (WGS) entry which is preliminary data.</text>
</comment>
<dbReference type="PROSITE" id="PS00216">
    <property type="entry name" value="SUGAR_TRANSPORT_1"/>
    <property type="match status" value="1"/>
</dbReference>
<dbReference type="CDD" id="cd17323">
    <property type="entry name" value="MFS_Tpo1_MDR_like"/>
    <property type="match status" value="1"/>
</dbReference>
<evidence type="ECO:0000256" key="3">
    <source>
        <dbReference type="ARBA" id="ARBA00022989"/>
    </source>
</evidence>
<dbReference type="InterPro" id="IPR020846">
    <property type="entry name" value="MFS_dom"/>
</dbReference>
<feature type="transmembrane region" description="Helical" evidence="6">
    <location>
        <begin position="578"/>
        <end position="600"/>
    </location>
</feature>
<dbReference type="GO" id="GO:0140115">
    <property type="term" value="P:export across plasma membrane"/>
    <property type="evidence" value="ECO:0007669"/>
    <property type="project" value="UniProtKB-ARBA"/>
</dbReference>
<proteinExistence type="predicted"/>
<evidence type="ECO:0000256" key="6">
    <source>
        <dbReference type="SAM" id="Phobius"/>
    </source>
</evidence>
<keyword evidence="3 6" id="KW-1133">Transmembrane helix</keyword>
<dbReference type="PROSITE" id="PS50850">
    <property type="entry name" value="MFS"/>
    <property type="match status" value="1"/>
</dbReference>
<feature type="region of interest" description="Disordered" evidence="5">
    <location>
        <begin position="1"/>
        <end position="59"/>
    </location>
</feature>
<feature type="transmembrane region" description="Helical" evidence="6">
    <location>
        <begin position="213"/>
        <end position="233"/>
    </location>
</feature>
<evidence type="ECO:0000256" key="5">
    <source>
        <dbReference type="SAM" id="MobiDB-lite"/>
    </source>
</evidence>
<dbReference type="AlphaFoldDB" id="A0A9P5KS11"/>
<name>A0A9P5KS11_GEOCN</name>
<dbReference type="EMBL" id="QQZK01000155">
    <property type="protein sequence ID" value="KAF5095192.1"/>
    <property type="molecule type" value="Genomic_DNA"/>
</dbReference>
<feature type="transmembrane region" description="Helical" evidence="6">
    <location>
        <begin position="485"/>
        <end position="504"/>
    </location>
</feature>
<evidence type="ECO:0000256" key="2">
    <source>
        <dbReference type="ARBA" id="ARBA00022692"/>
    </source>
</evidence>
<feature type="transmembrane region" description="Helical" evidence="6">
    <location>
        <begin position="510"/>
        <end position="530"/>
    </location>
</feature>
<feature type="transmembrane region" description="Helical" evidence="6">
    <location>
        <begin position="399"/>
        <end position="424"/>
    </location>
</feature>
<organism evidence="8 9">
    <name type="scientific">Geotrichum candidum</name>
    <name type="common">Oospora lactis</name>
    <name type="synonym">Dipodascus geotrichum</name>
    <dbReference type="NCBI Taxonomy" id="1173061"/>
    <lineage>
        <taxon>Eukaryota</taxon>
        <taxon>Fungi</taxon>
        <taxon>Dikarya</taxon>
        <taxon>Ascomycota</taxon>
        <taxon>Saccharomycotina</taxon>
        <taxon>Dipodascomycetes</taxon>
        <taxon>Dipodascales</taxon>
        <taxon>Dipodascaceae</taxon>
        <taxon>Geotrichum</taxon>
    </lineage>
</organism>
<feature type="transmembrane region" description="Helical" evidence="6">
    <location>
        <begin position="172"/>
        <end position="193"/>
    </location>
</feature>
<keyword evidence="2 6" id="KW-0812">Transmembrane</keyword>
<feature type="transmembrane region" description="Helical" evidence="6">
    <location>
        <begin position="542"/>
        <end position="566"/>
    </location>
</feature>
<dbReference type="Gene3D" id="1.20.1250.20">
    <property type="entry name" value="MFS general substrate transporter like domains"/>
    <property type="match status" value="1"/>
</dbReference>
<evidence type="ECO:0000313" key="9">
    <source>
        <dbReference type="Proteomes" id="UP000750522"/>
    </source>
</evidence>
<feature type="domain" description="Major facilitator superfamily (MFS) profile" evidence="7">
    <location>
        <begin position="174"/>
        <end position="606"/>
    </location>
</feature>
<dbReference type="Pfam" id="PF07690">
    <property type="entry name" value="MFS_1"/>
    <property type="match status" value="1"/>
</dbReference>
<feature type="compositionally biased region" description="Low complexity" evidence="5">
    <location>
        <begin position="44"/>
        <end position="59"/>
    </location>
</feature>
<sequence>MKLDKVNTDSSEEEFPEPQPLFEQTSQTEHTQTAHASHTKPTNSEKPSGDSSSDSDAVLDFSLIPGEKLSRWPTHNSYSSVRSTRSYREKEIYGEDTPADIIELERQKSIATVRSQVPPNQRRYIDDVVANEDKDGNLQDGSAFVEVDPELVTWDSEDDPENPRNWPNRQKWIMVTIVSLYALISPLSSSIISPAVPMIAKDLDITEQVEKSLAVSIFVLAWALCPLFTAPLSEVFGRRIVLNTSILLLVVFNMATALSRNKAQLYVFRFIAGCAGAPPLSVSAGTLADMFTDQERNTALAFFSLGPTLGPVIAPVISGFIVQNTSWRWVVWVLTIATGVVAAAGILLFKETYPPTLLKWKARKLRKETGNPHLHTVFEITGMSFKTQLVLAITRPIKLILFHPIVTGLGLHMAFIYGFMYLMLVTYPALWTEKYGFRIGIAGLMYVALGIGSVIGLLVCTPLIQYVYLKLVARNNGVPKPEYRLPVLIPSSVLMGIGLIWYGWSAEAKVFWLMPQIGTAIYSFGISALFQTIQNYLIDMNPVYSASSIAAAAVFRSFFGFGFPLFGQVMYDKLGYGWANTLCGLLCFTLGVPFPVIVYFRGERLRKWANKRFQ</sequence>
<dbReference type="Proteomes" id="UP000750522">
    <property type="component" value="Unassembled WGS sequence"/>
</dbReference>
<dbReference type="GO" id="GO:0042908">
    <property type="term" value="P:xenobiotic transport"/>
    <property type="evidence" value="ECO:0007669"/>
    <property type="project" value="UniProtKB-ARBA"/>
</dbReference>
<reference evidence="8" key="1">
    <citation type="journal article" date="2020" name="Front. Microbiol.">
        <title>Phenotypic and Genetic Characterization of the Cheese Ripening Yeast Geotrichum candidum.</title>
        <authorList>
            <person name="Perkins V."/>
            <person name="Vignola S."/>
            <person name="Lessard M.H."/>
            <person name="Plante P.L."/>
            <person name="Corbeil J."/>
            <person name="Dugat-Bony E."/>
            <person name="Frenette M."/>
            <person name="Labrie S."/>
        </authorList>
    </citation>
    <scope>NUCLEOTIDE SEQUENCE</scope>
    <source>
        <strain evidence="8">LMA-70</strain>
    </source>
</reference>
<feature type="transmembrane region" description="Helical" evidence="6">
    <location>
        <begin position="300"/>
        <end position="323"/>
    </location>
</feature>
<dbReference type="PANTHER" id="PTHR23502">
    <property type="entry name" value="MAJOR FACILITATOR SUPERFAMILY"/>
    <property type="match status" value="1"/>
</dbReference>
<comment type="subcellular location">
    <subcellularLocation>
        <location evidence="1">Membrane</location>
        <topology evidence="1">Multi-pass membrane protein</topology>
    </subcellularLocation>
</comment>
<dbReference type="GO" id="GO:0016020">
    <property type="term" value="C:membrane"/>
    <property type="evidence" value="ECO:0007669"/>
    <property type="project" value="UniProtKB-SubCell"/>
</dbReference>
<accession>A0A9P5KS11</accession>
<dbReference type="PANTHER" id="PTHR23502:SF60">
    <property type="entry name" value="MAJOR FACILITATOR SUPERFAMILY (MFS) PROFILE DOMAIN-CONTAINING PROTEIN-RELATED"/>
    <property type="match status" value="1"/>
</dbReference>
<evidence type="ECO:0000313" key="8">
    <source>
        <dbReference type="EMBL" id="KAF5095192.1"/>
    </source>
</evidence>
<dbReference type="InterPro" id="IPR011701">
    <property type="entry name" value="MFS"/>
</dbReference>
<dbReference type="InterPro" id="IPR036259">
    <property type="entry name" value="MFS_trans_sf"/>
</dbReference>
<dbReference type="FunFam" id="1.20.1250.20:FF:000011">
    <property type="entry name" value="MFS multidrug transporter, putative"/>
    <property type="match status" value="1"/>
</dbReference>
<gene>
    <name evidence="8" type="ORF">DV451_004750</name>
</gene>
<evidence type="ECO:0000256" key="4">
    <source>
        <dbReference type="ARBA" id="ARBA00023136"/>
    </source>
</evidence>
<protein>
    <recommendedName>
        <fullName evidence="7">Major facilitator superfamily (MFS) profile domain-containing protein</fullName>
    </recommendedName>
</protein>
<feature type="transmembrane region" description="Helical" evidence="6">
    <location>
        <begin position="240"/>
        <end position="259"/>
    </location>
</feature>
<feature type="transmembrane region" description="Helical" evidence="6">
    <location>
        <begin position="265"/>
        <end position="288"/>
    </location>
</feature>
<dbReference type="InterPro" id="IPR005829">
    <property type="entry name" value="Sugar_transporter_CS"/>
</dbReference>
<dbReference type="SUPFAM" id="SSF103473">
    <property type="entry name" value="MFS general substrate transporter"/>
    <property type="match status" value="1"/>
</dbReference>
<evidence type="ECO:0000256" key="1">
    <source>
        <dbReference type="ARBA" id="ARBA00004141"/>
    </source>
</evidence>
<evidence type="ECO:0000259" key="7">
    <source>
        <dbReference type="PROSITE" id="PS50850"/>
    </source>
</evidence>
<dbReference type="GO" id="GO:0022857">
    <property type="term" value="F:transmembrane transporter activity"/>
    <property type="evidence" value="ECO:0007669"/>
    <property type="project" value="InterPro"/>
</dbReference>